<keyword evidence="1" id="KW-0472">Membrane</keyword>
<sequence length="201" mass="20085">MIEAGRRRGPLVWLAAAGGFAAVTAAAITGGLLWGERGPAASAAPDDAHATAPACAELPAGAVEAAVPSGVLETDTTGPLPGAASGSCAWSSVDVPGAEPRVLTVDFRVHYSDGGGEESGEARAREELGDLARVSEADAAVPLPSLGEDALVRQGAVEPGAAEALFRDGNLVVRVWYGGPADDQARDGAIAVARELAAALR</sequence>
<feature type="transmembrane region" description="Helical" evidence="1">
    <location>
        <begin position="12"/>
        <end position="34"/>
    </location>
</feature>
<dbReference type="OrthoDB" id="3432321at2"/>
<dbReference type="AlphaFoldDB" id="A0A4R6UM95"/>
<dbReference type="Proteomes" id="UP000295281">
    <property type="component" value="Unassembled WGS sequence"/>
</dbReference>
<dbReference type="EMBL" id="SNYN01000019">
    <property type="protein sequence ID" value="TDQ48200.1"/>
    <property type="molecule type" value="Genomic_DNA"/>
</dbReference>
<evidence type="ECO:0000313" key="2">
    <source>
        <dbReference type="EMBL" id="TDQ48200.1"/>
    </source>
</evidence>
<keyword evidence="3" id="KW-1185">Reference proteome</keyword>
<keyword evidence="1" id="KW-1133">Transmembrane helix</keyword>
<accession>A0A4R6UM95</accession>
<organism evidence="2 3">
    <name type="scientific">Actinorugispora endophytica</name>
    <dbReference type="NCBI Taxonomy" id="1605990"/>
    <lineage>
        <taxon>Bacteria</taxon>
        <taxon>Bacillati</taxon>
        <taxon>Actinomycetota</taxon>
        <taxon>Actinomycetes</taxon>
        <taxon>Streptosporangiales</taxon>
        <taxon>Nocardiopsidaceae</taxon>
        <taxon>Actinorugispora</taxon>
    </lineage>
</organism>
<evidence type="ECO:0000313" key="3">
    <source>
        <dbReference type="Proteomes" id="UP000295281"/>
    </source>
</evidence>
<proteinExistence type="predicted"/>
<dbReference type="RefSeq" id="WP_133742755.1">
    <property type="nucleotide sequence ID" value="NZ_SNYN01000019.1"/>
</dbReference>
<reference evidence="2 3" key="1">
    <citation type="submission" date="2019-03" db="EMBL/GenBank/DDBJ databases">
        <title>Genomic Encyclopedia of Type Strains, Phase IV (KMG-IV): sequencing the most valuable type-strain genomes for metagenomic binning, comparative biology and taxonomic classification.</title>
        <authorList>
            <person name="Goeker M."/>
        </authorList>
    </citation>
    <scope>NUCLEOTIDE SEQUENCE [LARGE SCALE GENOMIC DNA]</scope>
    <source>
        <strain evidence="2 3">DSM 46770</strain>
    </source>
</reference>
<protein>
    <recommendedName>
        <fullName evidence="4">DUF3558 domain-containing protein</fullName>
    </recommendedName>
</protein>
<gene>
    <name evidence="2" type="ORF">EV190_11914</name>
</gene>
<evidence type="ECO:0008006" key="4">
    <source>
        <dbReference type="Google" id="ProtNLM"/>
    </source>
</evidence>
<evidence type="ECO:0000256" key="1">
    <source>
        <dbReference type="SAM" id="Phobius"/>
    </source>
</evidence>
<keyword evidence="1" id="KW-0812">Transmembrane</keyword>
<comment type="caution">
    <text evidence="2">The sequence shown here is derived from an EMBL/GenBank/DDBJ whole genome shotgun (WGS) entry which is preliminary data.</text>
</comment>
<name>A0A4R6UM95_9ACTN</name>